<dbReference type="Proteomes" id="UP000636394">
    <property type="component" value="Unassembled WGS sequence"/>
</dbReference>
<evidence type="ECO:0000256" key="2">
    <source>
        <dbReference type="ARBA" id="ARBA00022692"/>
    </source>
</evidence>
<feature type="transmembrane region" description="Helical" evidence="5">
    <location>
        <begin position="57"/>
        <end position="77"/>
    </location>
</feature>
<keyword evidence="4 5" id="KW-0472">Membrane</keyword>
<sequence length="310" mass="32326">MGAVGELFHPAVVFAWGASTIVLSMVFMQPVLAVVSWAGAVLAHAACRGLRATAASLAWQAPLMALVALGNFVFAAQGSTELFRIGARAFYFESLVFGCVMALSLSAMLLWFSVLFSVATPDDVLDLVGGALPVTGLLTSMTCSLVPQFTRRGQAVRDVMAANTAAVRSSGGAGSASDAPRRASARRLSLPSAASLRQPLRVLTVVVGWGLEDSLDRAASCKARAWGSGPRTRYRRRGLRRVDVAALALVGALALASLVCGWQAADAFAFYPRLRGWAPWGLYAPWAALCLLPSAATLALGGRSGNGAGN</sequence>
<evidence type="ECO:0000313" key="8">
    <source>
        <dbReference type="Proteomes" id="UP000636394"/>
    </source>
</evidence>
<evidence type="ECO:0000256" key="3">
    <source>
        <dbReference type="ARBA" id="ARBA00022989"/>
    </source>
</evidence>
<dbReference type="AlphaFoldDB" id="A0A9E6SUL5"/>
<feature type="transmembrane region" description="Helical" evidence="5">
    <location>
        <begin position="12"/>
        <end position="37"/>
    </location>
</feature>
<name>A0A9E6SUL5_9ACTN</name>
<dbReference type="InterPro" id="IPR003339">
    <property type="entry name" value="ABC/ECF_trnsptr_transmembrane"/>
</dbReference>
<gene>
    <name evidence="6" type="ORF">GMI68_00475</name>
    <name evidence="7" type="ORF">J7S26_01625</name>
</gene>
<keyword evidence="3 5" id="KW-1133">Transmembrane helix</keyword>
<dbReference type="CDD" id="cd16914">
    <property type="entry name" value="EcfT"/>
    <property type="match status" value="1"/>
</dbReference>
<dbReference type="KEGG" id="ebz:J7S26_01625"/>
<keyword evidence="2 5" id="KW-0812">Transmembrane</keyword>
<keyword evidence="8" id="KW-1185">Reference proteome</keyword>
<evidence type="ECO:0000313" key="7">
    <source>
        <dbReference type="EMBL" id="QTU84655.1"/>
    </source>
</evidence>
<reference evidence="6 8" key="1">
    <citation type="submission" date="2019-11" db="EMBL/GenBank/DDBJ databases">
        <title>Eggerthellaceae novel genus isolated from the rectal contents of marmort.</title>
        <authorList>
            <person name="Zhang G."/>
        </authorList>
    </citation>
    <scope>NUCLEOTIDE SEQUENCE [LARGE SCALE GENOMIC DNA]</scope>
    <source>
        <strain evidence="8">zg-886</strain>
        <strain evidence="6">Zg-886</strain>
    </source>
</reference>
<dbReference type="EMBL" id="WPCR01000001">
    <property type="protein sequence ID" value="NHM13260.1"/>
    <property type="molecule type" value="Genomic_DNA"/>
</dbReference>
<feature type="transmembrane region" description="Helical" evidence="5">
    <location>
        <begin position="277"/>
        <end position="300"/>
    </location>
</feature>
<dbReference type="EMBL" id="CP072829">
    <property type="protein sequence ID" value="QTU84655.1"/>
    <property type="molecule type" value="Genomic_DNA"/>
</dbReference>
<accession>A0A9E6SUL5</accession>
<evidence type="ECO:0000256" key="1">
    <source>
        <dbReference type="ARBA" id="ARBA00004141"/>
    </source>
</evidence>
<feature type="transmembrane region" description="Helical" evidence="5">
    <location>
        <begin position="124"/>
        <end position="147"/>
    </location>
</feature>
<evidence type="ECO:0000256" key="5">
    <source>
        <dbReference type="SAM" id="Phobius"/>
    </source>
</evidence>
<protein>
    <recommendedName>
        <fullName evidence="10">Energy-coupling factor transport system permease protein</fullName>
    </recommendedName>
</protein>
<dbReference type="Proteomes" id="UP000671910">
    <property type="component" value="Chromosome"/>
</dbReference>
<evidence type="ECO:0000313" key="9">
    <source>
        <dbReference type="Proteomes" id="UP000671910"/>
    </source>
</evidence>
<evidence type="ECO:0000313" key="6">
    <source>
        <dbReference type="EMBL" id="NHM13260.1"/>
    </source>
</evidence>
<reference evidence="7" key="2">
    <citation type="submission" date="2021-04" db="EMBL/GenBank/DDBJ databases">
        <title>Novel species in family Eggerthellaceae.</title>
        <authorList>
            <person name="Zhang G."/>
        </authorList>
    </citation>
    <scope>NUCLEOTIDE SEQUENCE</scope>
    <source>
        <strain evidence="7">Zg-886</strain>
    </source>
</reference>
<proteinExistence type="predicted"/>
<evidence type="ECO:0008006" key="10">
    <source>
        <dbReference type="Google" id="ProtNLM"/>
    </source>
</evidence>
<comment type="subcellular location">
    <subcellularLocation>
        <location evidence="1">Membrane</location>
        <topology evidence="1">Multi-pass membrane protein</topology>
    </subcellularLocation>
</comment>
<organism evidence="7 9">
    <name type="scientific">Xiamenia xianingshaonis</name>
    <dbReference type="NCBI Taxonomy" id="2682776"/>
    <lineage>
        <taxon>Bacteria</taxon>
        <taxon>Bacillati</taxon>
        <taxon>Actinomycetota</taxon>
        <taxon>Coriobacteriia</taxon>
        <taxon>Eggerthellales</taxon>
        <taxon>Eggerthellaceae</taxon>
        <taxon>Xiamenia</taxon>
    </lineage>
</organism>
<dbReference type="RefSeq" id="WP_166338029.1">
    <property type="nucleotide sequence ID" value="NZ_CP072829.1"/>
</dbReference>
<feature type="transmembrane region" description="Helical" evidence="5">
    <location>
        <begin position="244"/>
        <end position="265"/>
    </location>
</feature>
<evidence type="ECO:0000256" key="4">
    <source>
        <dbReference type="ARBA" id="ARBA00023136"/>
    </source>
</evidence>
<feature type="transmembrane region" description="Helical" evidence="5">
    <location>
        <begin position="89"/>
        <end position="112"/>
    </location>
</feature>
<dbReference type="GO" id="GO:0005886">
    <property type="term" value="C:plasma membrane"/>
    <property type="evidence" value="ECO:0007669"/>
    <property type="project" value="UniProtKB-ARBA"/>
</dbReference>